<comment type="caution">
    <text evidence="3">The sequence shown here is derived from an EMBL/GenBank/DDBJ whole genome shotgun (WGS) entry which is preliminary data.</text>
</comment>
<dbReference type="PANTHER" id="PTHR46333:SF2">
    <property type="entry name" value="CYTOKINESIS PROTEIN 3"/>
    <property type="match status" value="1"/>
</dbReference>
<feature type="domain" description="Transglutaminase-like" evidence="2">
    <location>
        <begin position="191"/>
        <end position="247"/>
    </location>
</feature>
<gene>
    <name evidence="3" type="ORF">BN656_01690</name>
</gene>
<feature type="chain" id="PRO_5004439853" description="Transglutaminase-like domain-containing protein" evidence="1">
    <location>
        <begin position="28"/>
        <end position="362"/>
    </location>
</feature>
<reference evidence="3" key="1">
    <citation type="submission" date="2012-11" db="EMBL/GenBank/DDBJ databases">
        <title>Dependencies among metagenomic species, viruses, plasmids and units of genetic variation.</title>
        <authorList>
            <person name="Nielsen H.B."/>
            <person name="Almeida M."/>
            <person name="Juncker A.S."/>
            <person name="Rasmussen S."/>
            <person name="Li J."/>
            <person name="Sunagawa S."/>
            <person name="Plichta D."/>
            <person name="Gautier L."/>
            <person name="Le Chatelier E."/>
            <person name="Peletier E."/>
            <person name="Bonde I."/>
            <person name="Nielsen T."/>
            <person name="Manichanh C."/>
            <person name="Arumugam M."/>
            <person name="Batto J."/>
            <person name="Santos M.B.Q.D."/>
            <person name="Blom N."/>
            <person name="Borruel N."/>
            <person name="Burgdorf K.S."/>
            <person name="Boumezbeur F."/>
            <person name="Casellas F."/>
            <person name="Dore J."/>
            <person name="Guarner F."/>
            <person name="Hansen T."/>
            <person name="Hildebrand F."/>
            <person name="Kaas R.S."/>
            <person name="Kennedy S."/>
            <person name="Kristiansen K."/>
            <person name="Kultima J.R."/>
            <person name="Leonard P."/>
            <person name="Levenez F."/>
            <person name="Lund O."/>
            <person name="Moumen B."/>
            <person name="Le Paslier D."/>
            <person name="Pons N."/>
            <person name="Pedersen O."/>
            <person name="Prifti E."/>
            <person name="Qin J."/>
            <person name="Raes J."/>
            <person name="Tap J."/>
            <person name="Tims S."/>
            <person name="Ussery D.W."/>
            <person name="Yamada T."/>
            <person name="MetaHit consortium"/>
            <person name="Renault P."/>
            <person name="Sicheritz-Ponten T."/>
            <person name="Bork P."/>
            <person name="Wang J."/>
            <person name="Brunak S."/>
            <person name="Ehrlich S.D."/>
        </authorList>
    </citation>
    <scope>NUCLEOTIDE SEQUENCE [LARGE SCALE GENOMIC DNA]</scope>
</reference>
<accession>R7A9S8</accession>
<name>R7A9S8_9FIRM</name>
<dbReference type="Proteomes" id="UP000018141">
    <property type="component" value="Unassembled WGS sequence"/>
</dbReference>
<dbReference type="InterPro" id="IPR038765">
    <property type="entry name" value="Papain-like_cys_pep_sf"/>
</dbReference>
<dbReference type="EMBL" id="CBHH010000050">
    <property type="protein sequence ID" value="CDD57538.1"/>
    <property type="molecule type" value="Genomic_DNA"/>
</dbReference>
<dbReference type="InterPro" id="IPR052557">
    <property type="entry name" value="CAP/Cytokinesis_protein"/>
</dbReference>
<sequence>MNRHFGRYLVQCSLILCMVLLCQALSACGNIYDIDTLLSGSKAASADSRYTLCTSQDDITSLLLQTMYENKDSCTFNVPDKSYVDADAWLNSLAGLNKIHCEYITYSGFCQVTAQIEYWDNYPIIYAYRSNDISALNEQQTAMYDRYCDILSSTVSSSNPDVINELTVHDYIVNNVRYVLDRNSDSPAYDALFNGSASCSGYTEVFQTLMDMAGIRCIPVTGQAGGDSHIWNMVCLDGHWYHVDTTWDDPVGGDGTIRHNYFNITDDDILLDHTIESWHPAAAGTDLAYYNVLGYTLFSSQSELNHYLASQVKSHAVSCNFMTRGFTPDIRAGVKCGKKTVSYRVLATERTGYSTYTVTFEY</sequence>
<dbReference type="AlphaFoldDB" id="R7A9S8"/>
<evidence type="ECO:0000259" key="2">
    <source>
        <dbReference type="SMART" id="SM00460"/>
    </source>
</evidence>
<proteinExistence type="predicted"/>
<evidence type="ECO:0000313" key="4">
    <source>
        <dbReference type="Proteomes" id="UP000018141"/>
    </source>
</evidence>
<dbReference type="PROSITE" id="PS51257">
    <property type="entry name" value="PROKAR_LIPOPROTEIN"/>
    <property type="match status" value="1"/>
</dbReference>
<dbReference type="Pfam" id="PF01841">
    <property type="entry name" value="Transglut_core"/>
    <property type="match status" value="1"/>
</dbReference>
<evidence type="ECO:0000256" key="1">
    <source>
        <dbReference type="SAM" id="SignalP"/>
    </source>
</evidence>
<dbReference type="SUPFAM" id="SSF54001">
    <property type="entry name" value="Cysteine proteinases"/>
    <property type="match status" value="1"/>
</dbReference>
<dbReference type="PANTHER" id="PTHR46333">
    <property type="entry name" value="CYTOKINESIS PROTEIN 3"/>
    <property type="match status" value="1"/>
</dbReference>
<dbReference type="InterPro" id="IPR002931">
    <property type="entry name" value="Transglutaminase-like"/>
</dbReference>
<organism evidence="3 4">
    <name type="scientific">Bacteroides pectinophilus CAG:437</name>
    <dbReference type="NCBI Taxonomy" id="1263051"/>
    <lineage>
        <taxon>Bacteria</taxon>
        <taxon>Bacillati</taxon>
        <taxon>Bacillota</taxon>
        <taxon>Clostridia</taxon>
        <taxon>Eubacteriales</taxon>
    </lineage>
</organism>
<keyword evidence="1" id="KW-0732">Signal</keyword>
<dbReference type="GO" id="GO:0005737">
    <property type="term" value="C:cytoplasm"/>
    <property type="evidence" value="ECO:0007669"/>
    <property type="project" value="TreeGrafter"/>
</dbReference>
<evidence type="ECO:0000313" key="3">
    <source>
        <dbReference type="EMBL" id="CDD57538.1"/>
    </source>
</evidence>
<feature type="signal peptide" evidence="1">
    <location>
        <begin position="1"/>
        <end position="27"/>
    </location>
</feature>
<protein>
    <recommendedName>
        <fullName evidence="2">Transglutaminase-like domain-containing protein</fullName>
    </recommendedName>
</protein>
<dbReference type="SMART" id="SM00460">
    <property type="entry name" value="TGc"/>
    <property type="match status" value="1"/>
</dbReference>
<dbReference type="Gene3D" id="3.10.620.30">
    <property type="match status" value="1"/>
</dbReference>